<dbReference type="Proteomes" id="UP001296104">
    <property type="component" value="Unassembled WGS sequence"/>
</dbReference>
<evidence type="ECO:0000313" key="2">
    <source>
        <dbReference type="EMBL" id="CAK3852964.1"/>
    </source>
</evidence>
<comment type="caution">
    <text evidence="2">The sequence shown here is derived from an EMBL/GenBank/DDBJ whole genome shotgun (WGS) entry which is preliminary data.</text>
</comment>
<reference evidence="2" key="1">
    <citation type="submission" date="2023-11" db="EMBL/GenBank/DDBJ databases">
        <authorList>
            <person name="Alioto T."/>
            <person name="Alioto T."/>
            <person name="Gomez Garrido J."/>
        </authorList>
    </citation>
    <scope>NUCLEOTIDE SEQUENCE</scope>
</reference>
<dbReference type="InterPro" id="IPR027843">
    <property type="entry name" value="DUF4440"/>
</dbReference>
<dbReference type="InterPro" id="IPR032710">
    <property type="entry name" value="NTF2-like_dom_sf"/>
</dbReference>
<dbReference type="EMBL" id="CAVMBE010000007">
    <property type="protein sequence ID" value="CAK3852964.1"/>
    <property type="molecule type" value="Genomic_DNA"/>
</dbReference>
<proteinExistence type="predicted"/>
<accession>A0AAI8YTG8</accession>
<dbReference type="SUPFAM" id="SSF54427">
    <property type="entry name" value="NTF2-like"/>
    <property type="match status" value="1"/>
</dbReference>
<keyword evidence="3" id="KW-1185">Reference proteome</keyword>
<feature type="domain" description="DUF4440" evidence="1">
    <location>
        <begin position="11"/>
        <end position="125"/>
    </location>
</feature>
<evidence type="ECO:0000313" key="3">
    <source>
        <dbReference type="Proteomes" id="UP001296104"/>
    </source>
</evidence>
<dbReference type="Gene3D" id="3.10.450.50">
    <property type="match status" value="1"/>
</dbReference>
<sequence>MSSKDALFDDILDLEERTWRALQKTGRDLVPFLTRDCIMMFPMGMKVTAKTEPNVQDILHSPAFVPWKTFDLRNVDVTPIGSDGVIISYRAIATRAPSSSDDPRDVEFDALCSSVWRMDGGKWMMAFHQQTMTT</sequence>
<organism evidence="2 3">
    <name type="scientific">Lecanosticta acicola</name>
    <dbReference type="NCBI Taxonomy" id="111012"/>
    <lineage>
        <taxon>Eukaryota</taxon>
        <taxon>Fungi</taxon>
        <taxon>Dikarya</taxon>
        <taxon>Ascomycota</taxon>
        <taxon>Pezizomycotina</taxon>
        <taxon>Dothideomycetes</taxon>
        <taxon>Dothideomycetidae</taxon>
        <taxon>Mycosphaerellales</taxon>
        <taxon>Mycosphaerellaceae</taxon>
        <taxon>Lecanosticta</taxon>
    </lineage>
</organism>
<dbReference type="AlphaFoldDB" id="A0AAI8YTG8"/>
<protein>
    <recommendedName>
        <fullName evidence="1">DUF4440 domain-containing protein</fullName>
    </recommendedName>
</protein>
<evidence type="ECO:0000259" key="1">
    <source>
        <dbReference type="Pfam" id="PF14534"/>
    </source>
</evidence>
<dbReference type="Pfam" id="PF14534">
    <property type="entry name" value="DUF4440"/>
    <property type="match status" value="1"/>
</dbReference>
<gene>
    <name evidence="2" type="ORF">LECACI_7A001689</name>
</gene>
<name>A0AAI8YTG8_9PEZI</name>